<accession>A0A494TL67</accession>
<keyword evidence="2" id="KW-1185">Reference proteome</keyword>
<name>A0A494TL67_SPHPE</name>
<evidence type="ECO:0000313" key="2">
    <source>
        <dbReference type="Proteomes" id="UP000276254"/>
    </source>
</evidence>
<protein>
    <submittedName>
        <fullName evidence="1">AlpA family phage regulatory protein</fullName>
    </submittedName>
</protein>
<dbReference type="PANTHER" id="PTHR36154:SF1">
    <property type="entry name" value="DNA-BINDING TRANSCRIPTIONAL ACTIVATOR ALPA"/>
    <property type="match status" value="1"/>
</dbReference>
<organism evidence="1 2">
    <name type="scientific">Sphingomonas paeninsulae</name>
    <dbReference type="NCBI Taxonomy" id="2319844"/>
    <lineage>
        <taxon>Bacteria</taxon>
        <taxon>Pseudomonadati</taxon>
        <taxon>Pseudomonadota</taxon>
        <taxon>Alphaproteobacteria</taxon>
        <taxon>Sphingomonadales</taxon>
        <taxon>Sphingomonadaceae</taxon>
        <taxon>Sphingomonas</taxon>
    </lineage>
</organism>
<dbReference type="KEGG" id="spha:D3Y57_12045"/>
<dbReference type="OrthoDB" id="1525365at2"/>
<dbReference type="Pfam" id="PF05930">
    <property type="entry name" value="Phage_AlpA"/>
    <property type="match status" value="1"/>
</dbReference>
<reference evidence="1 2" key="1">
    <citation type="submission" date="2018-09" db="EMBL/GenBank/DDBJ databases">
        <title>Sphingomonas peninsula sp. nov., isolated from fildes peninsula, Antarctic soil.</title>
        <authorList>
            <person name="Yingchao G."/>
        </authorList>
    </citation>
    <scope>NUCLEOTIDE SEQUENCE [LARGE SCALE GENOMIC DNA]</scope>
    <source>
        <strain evidence="1 2">YZ-8</strain>
    </source>
</reference>
<proteinExistence type="predicted"/>
<sequence>MTDDPSNRIIRLPTVLHKTGLSRSTLYRKMEAGTFPRNLQISTRCAGWREADVNVWLRNPMFYSAQHGV</sequence>
<evidence type="ECO:0000313" key="1">
    <source>
        <dbReference type="EMBL" id="AYJ86566.1"/>
    </source>
</evidence>
<dbReference type="InterPro" id="IPR052931">
    <property type="entry name" value="Prophage_regulatory_activator"/>
</dbReference>
<gene>
    <name evidence="1" type="ORF">D3Y57_12045</name>
</gene>
<dbReference type="Gene3D" id="1.10.238.160">
    <property type="match status" value="1"/>
</dbReference>
<dbReference type="InterPro" id="IPR010260">
    <property type="entry name" value="AlpA"/>
</dbReference>
<dbReference type="RefSeq" id="WP_121153191.1">
    <property type="nucleotide sequence ID" value="NZ_CP032829.1"/>
</dbReference>
<dbReference type="AlphaFoldDB" id="A0A494TL67"/>
<dbReference type="EMBL" id="CP032829">
    <property type="protein sequence ID" value="AYJ86566.1"/>
    <property type="molecule type" value="Genomic_DNA"/>
</dbReference>
<dbReference type="PANTHER" id="PTHR36154">
    <property type="entry name" value="DNA-BINDING TRANSCRIPTIONAL ACTIVATOR ALPA"/>
    <property type="match status" value="1"/>
</dbReference>
<dbReference type="Proteomes" id="UP000276254">
    <property type="component" value="Chromosome"/>
</dbReference>